<evidence type="ECO:0000313" key="2">
    <source>
        <dbReference type="Proteomes" id="UP000005741"/>
    </source>
</evidence>
<dbReference type="OrthoDB" id="145723at2157"/>
<accession>H1Z1G1</accession>
<dbReference type="STRING" id="937775.Metlim_2249"/>
<reference evidence="1 2" key="1">
    <citation type="submission" date="2011-10" db="EMBL/GenBank/DDBJ databases">
        <title>The Improved High-Quality Draft genome of Methanoplanus limicola DSM 2279.</title>
        <authorList>
            <consortium name="US DOE Joint Genome Institute (JGI-PGF)"/>
            <person name="Lucas S."/>
            <person name="Copeland A."/>
            <person name="Lapidus A."/>
            <person name="Glavina del Rio T."/>
            <person name="Dalin E."/>
            <person name="Tice H."/>
            <person name="Bruce D."/>
            <person name="Goodwin L."/>
            <person name="Pitluck S."/>
            <person name="Peters L."/>
            <person name="Mikhailova N."/>
            <person name="Lu M."/>
            <person name="Kyrpides N."/>
            <person name="Mavromatis K."/>
            <person name="Ivanova N."/>
            <person name="Markowitz V."/>
            <person name="Cheng J.-F."/>
            <person name="Hugenholtz P."/>
            <person name="Woyke T."/>
            <person name="Wu D."/>
            <person name="Wirth R."/>
            <person name="Brambilla E.-M."/>
            <person name="Klenk H.-P."/>
            <person name="Eisen J.A."/>
        </authorList>
    </citation>
    <scope>NUCLEOTIDE SEQUENCE [LARGE SCALE GENOMIC DNA]</scope>
    <source>
        <strain evidence="1 2">DSM 2279</strain>
    </source>
</reference>
<dbReference type="RefSeq" id="WP_004078564.1">
    <property type="nucleotide sequence ID" value="NZ_CM001436.1"/>
</dbReference>
<sequence length="97" mass="10989">MHSKICDAIKTKNQIKIIYDGQTRIINPHLIGIHHKSGKKTLRAYQVGGHSNSGKIPDWRMYSIDKISSVSHLDNSFEINQGYNPNDSHMSSIICRV</sequence>
<dbReference type="EMBL" id="CM001436">
    <property type="protein sequence ID" value="EHQ36308.1"/>
    <property type="molecule type" value="Genomic_DNA"/>
</dbReference>
<dbReference type="PROSITE" id="PS52050">
    <property type="entry name" value="WYL"/>
    <property type="match status" value="1"/>
</dbReference>
<name>H1Z1G1_9EURY</name>
<gene>
    <name evidence="1" type="ORF">Metlim_2249</name>
</gene>
<dbReference type="HOGENOM" id="CLU_152989_0_0_2"/>
<dbReference type="AlphaFoldDB" id="H1Z1G1"/>
<protein>
    <recommendedName>
        <fullName evidence="3">WYL domain-containing protein</fullName>
    </recommendedName>
</protein>
<dbReference type="Proteomes" id="UP000005741">
    <property type="component" value="Chromosome"/>
</dbReference>
<evidence type="ECO:0000313" key="1">
    <source>
        <dbReference type="EMBL" id="EHQ36308.1"/>
    </source>
</evidence>
<keyword evidence="2" id="KW-1185">Reference proteome</keyword>
<proteinExistence type="predicted"/>
<organism evidence="1 2">
    <name type="scientific">Methanoplanus limicola DSM 2279</name>
    <dbReference type="NCBI Taxonomy" id="937775"/>
    <lineage>
        <taxon>Archaea</taxon>
        <taxon>Methanobacteriati</taxon>
        <taxon>Methanobacteriota</taxon>
        <taxon>Stenosarchaea group</taxon>
        <taxon>Methanomicrobia</taxon>
        <taxon>Methanomicrobiales</taxon>
        <taxon>Methanomicrobiaceae</taxon>
        <taxon>Methanoplanus</taxon>
    </lineage>
</organism>
<evidence type="ECO:0008006" key="3">
    <source>
        <dbReference type="Google" id="ProtNLM"/>
    </source>
</evidence>
<dbReference type="InParanoid" id="H1Z1G1"/>